<dbReference type="Gene3D" id="1.10.640.10">
    <property type="entry name" value="Haem peroxidase domain superfamily, animal type"/>
    <property type="match status" value="1"/>
</dbReference>
<name>A0A238FFR2_9BASI</name>
<organism evidence="7 8">
    <name type="scientific">Microbotryum intermedium</name>
    <dbReference type="NCBI Taxonomy" id="269621"/>
    <lineage>
        <taxon>Eukaryota</taxon>
        <taxon>Fungi</taxon>
        <taxon>Dikarya</taxon>
        <taxon>Basidiomycota</taxon>
        <taxon>Pucciniomycotina</taxon>
        <taxon>Microbotryomycetes</taxon>
        <taxon>Microbotryales</taxon>
        <taxon>Microbotryaceae</taxon>
        <taxon>Microbotryum</taxon>
    </lineage>
</organism>
<dbReference type="PROSITE" id="PS50292">
    <property type="entry name" value="PEROXIDASE_3"/>
    <property type="match status" value="1"/>
</dbReference>
<dbReference type="EMBL" id="FMSP01000005">
    <property type="protein sequence ID" value="SCV69876.1"/>
    <property type="molecule type" value="Genomic_DNA"/>
</dbReference>
<keyword evidence="3" id="KW-0560">Oxidoreductase</keyword>
<sequence length="1183" mass="132673">MVKEWEVPSQVTNGLPVKAIKTSYKVTAGITSVALGLVRRQLAPLPPSPDGLAAEFSRAASDAGPSAGLAQVIFNQFKQGTLGRDTGTLVSAGLQILSKPMDDRKLLLEHIIQLLSGLEPATNNFGTFITNTLVTGLWHDLPKPPQGRVGDSKYRKPDGSCNNPFQPELGQANRPYARSVPPMHPMPTNLPDPALVFDTLMARPKNSFHPHPNKISSLLFNFATLIIHSIFNSKHGDENINESSSYLDLSFIYGNNAEEVAKIRVARGDANPSGFIKPDVVSNRRLFLMPTAIIALAVLFARHHNIIAERLLAINENGRFTPRPLPLPETEASKLSPEERRKRSIDIANDKIHDDLFETARLVNCGMFLQIVFCDYIAVILGQNFTESTWRLVPTGEVPATLPSGSELPRGTGNAVSFEFNILYRWHSTISQADSDWVENVVKGAITKLVQEGKLPPDTDAQALTPQDFQLIYECINDEYFKDKDGKDKDVTEWAPHDMPRQADGRFKDSDLVKFLTKATQEVAGEFGARRVPQVMRVIDILGIQAARTRWGAASLNEFRRFLGLTEYKSFKEWNPDETVHKAAEHLYTRIENLELYPGLLAEEIKKPMHPGSGLCPGFTISRAILSDATALVRGDRYFCQDYNSGNLTTWAFEEVTPDAQGGSHGGIIGRFFMRVLPDWYSFNSLYALFPFTTPEQTIEILQQQGKLDKYDTTPPKPENALRWKTYQQYEHVKEVVRNKQQYAGIFNQALFPHIHTPFLMKLMDAAVRGFDDAETRQAQRILMHEALFPEGWKDKTFNRAEGYARDLISKESWKVPETDTRCLDVLRDAFVPAAVELVCHQFGIPLKTEQTKRGAFTPEELYLLLVDAYSYVFLNYDPADGFSLREDAHRALLFLRYIVNRRMIGVANTPTAVRMFTRIAQDLIVGYDLDWWVANPEATAFYRRLLASHMPSETLLENALFTIVSAANIPHQAAQCADFYLRPENKNHLQALYQLCSKDTFDNDDRDVLFHYMLEALRLSPAITGIVRRAKQRTTGPDGAEIQAGDLINCDLTMAGLDAMVFPEPHLVRLDRPIGLYSISGRGVKSQDNTSFNHMVVAGLLKPFFALSSLERAQGPAGQLNPIANLRVPYHPLFMTPRGTSSASCFGSPCFYQQYIKVILSAMLIMIFGYNFRIFSASAQPN</sequence>
<dbReference type="SUPFAM" id="SSF48264">
    <property type="entry name" value="Cytochrome P450"/>
    <property type="match status" value="1"/>
</dbReference>
<dbReference type="GO" id="GO:0051213">
    <property type="term" value="F:dioxygenase activity"/>
    <property type="evidence" value="ECO:0007669"/>
    <property type="project" value="UniProtKB-KW"/>
</dbReference>
<dbReference type="STRING" id="269621.A0A238FFR2"/>
<gene>
    <name evidence="7" type="ORF">BQ2448_1270</name>
</gene>
<keyword evidence="5" id="KW-0349">Heme</keyword>
<keyword evidence="8" id="KW-1185">Reference proteome</keyword>
<feature type="binding site" description="axial binding residue" evidence="5">
    <location>
        <position position="427"/>
    </location>
    <ligand>
        <name>heme b</name>
        <dbReference type="ChEBI" id="CHEBI:60344"/>
    </ligand>
    <ligandPart>
        <name>Fe</name>
        <dbReference type="ChEBI" id="CHEBI:18248"/>
    </ligandPart>
</feature>
<dbReference type="Proteomes" id="UP000198372">
    <property type="component" value="Unassembled WGS sequence"/>
</dbReference>
<dbReference type="GO" id="GO:0004497">
    <property type="term" value="F:monooxygenase activity"/>
    <property type="evidence" value="ECO:0007669"/>
    <property type="project" value="InterPro"/>
</dbReference>
<dbReference type="GO" id="GO:0020037">
    <property type="term" value="F:heme binding"/>
    <property type="evidence" value="ECO:0007669"/>
    <property type="project" value="InterPro"/>
</dbReference>
<evidence type="ECO:0000256" key="4">
    <source>
        <dbReference type="ARBA" id="ARBA00023004"/>
    </source>
</evidence>
<evidence type="ECO:0000256" key="6">
    <source>
        <dbReference type="SAM" id="MobiDB-lite"/>
    </source>
</evidence>
<accession>A0A238FFR2</accession>
<dbReference type="PANTHER" id="PTHR11903">
    <property type="entry name" value="PROSTAGLANDIN G/H SYNTHASE"/>
    <property type="match status" value="1"/>
</dbReference>
<dbReference type="AlphaFoldDB" id="A0A238FFR2"/>
<proteinExistence type="predicted"/>
<dbReference type="InterPro" id="IPR019791">
    <property type="entry name" value="Haem_peroxidase_animal"/>
</dbReference>
<evidence type="ECO:0000256" key="3">
    <source>
        <dbReference type="ARBA" id="ARBA00023002"/>
    </source>
</evidence>
<dbReference type="Pfam" id="PF03098">
    <property type="entry name" value="An_peroxidase"/>
    <property type="match status" value="2"/>
</dbReference>
<dbReference type="Gene3D" id="1.10.630.10">
    <property type="entry name" value="Cytochrome P450"/>
    <property type="match status" value="1"/>
</dbReference>
<evidence type="ECO:0000256" key="2">
    <source>
        <dbReference type="ARBA" id="ARBA00022964"/>
    </source>
</evidence>
<evidence type="ECO:0000313" key="7">
    <source>
        <dbReference type="EMBL" id="SCV69876.1"/>
    </source>
</evidence>
<dbReference type="GO" id="GO:0016705">
    <property type="term" value="F:oxidoreductase activity, acting on paired donors, with incorporation or reduction of molecular oxygen"/>
    <property type="evidence" value="ECO:0007669"/>
    <property type="project" value="InterPro"/>
</dbReference>
<keyword evidence="4 5" id="KW-0408">Iron</keyword>
<evidence type="ECO:0000313" key="8">
    <source>
        <dbReference type="Proteomes" id="UP000198372"/>
    </source>
</evidence>
<dbReference type="InterPro" id="IPR010255">
    <property type="entry name" value="Haem_peroxidase_sf"/>
</dbReference>
<dbReference type="InterPro" id="IPR050783">
    <property type="entry name" value="Oxylipin_biosynth_metab"/>
</dbReference>
<dbReference type="InterPro" id="IPR036396">
    <property type="entry name" value="Cyt_P450_sf"/>
</dbReference>
<dbReference type="InterPro" id="IPR037120">
    <property type="entry name" value="Haem_peroxidase_sf_animal"/>
</dbReference>
<evidence type="ECO:0000256" key="1">
    <source>
        <dbReference type="ARBA" id="ARBA00022723"/>
    </source>
</evidence>
<dbReference type="PANTHER" id="PTHR11903:SF37">
    <property type="entry name" value="PSI-PRODUCING OXYGENASE A"/>
    <property type="match status" value="1"/>
</dbReference>
<dbReference type="OrthoDB" id="823504at2759"/>
<feature type="region of interest" description="Disordered" evidence="6">
    <location>
        <begin position="144"/>
        <end position="174"/>
    </location>
</feature>
<protein>
    <submittedName>
        <fullName evidence="7">BQ2448_1270 protein</fullName>
    </submittedName>
</protein>
<dbReference type="SUPFAM" id="SSF48113">
    <property type="entry name" value="Heme-dependent peroxidases"/>
    <property type="match status" value="1"/>
</dbReference>
<dbReference type="GO" id="GO:0005506">
    <property type="term" value="F:iron ion binding"/>
    <property type="evidence" value="ECO:0007669"/>
    <property type="project" value="InterPro"/>
</dbReference>
<dbReference type="GO" id="GO:0004601">
    <property type="term" value="F:peroxidase activity"/>
    <property type="evidence" value="ECO:0007669"/>
    <property type="project" value="InterPro"/>
</dbReference>
<keyword evidence="2" id="KW-0223">Dioxygenase</keyword>
<keyword evidence="1 5" id="KW-0479">Metal-binding</keyword>
<dbReference type="GO" id="GO:0006979">
    <property type="term" value="P:response to oxidative stress"/>
    <property type="evidence" value="ECO:0007669"/>
    <property type="project" value="InterPro"/>
</dbReference>
<dbReference type="GO" id="GO:0006631">
    <property type="term" value="P:fatty acid metabolic process"/>
    <property type="evidence" value="ECO:0007669"/>
    <property type="project" value="UniProtKB-ARBA"/>
</dbReference>
<evidence type="ECO:0000256" key="5">
    <source>
        <dbReference type="PIRSR" id="PIRSR619791-2"/>
    </source>
</evidence>
<reference evidence="8" key="1">
    <citation type="submission" date="2016-09" db="EMBL/GenBank/DDBJ databases">
        <authorList>
            <person name="Jeantristanb JTB J.-T."/>
            <person name="Ricardo R."/>
        </authorList>
    </citation>
    <scope>NUCLEOTIDE SEQUENCE [LARGE SCALE GENOMIC DNA]</scope>
</reference>